<accession>A0ABV5GHS5</accession>
<name>A0ABV5GHS5_9FLAO</name>
<evidence type="ECO:0000313" key="1">
    <source>
        <dbReference type="EMBL" id="MFB9090637.1"/>
    </source>
</evidence>
<dbReference type="RefSeq" id="WP_379692037.1">
    <property type="nucleotide sequence ID" value="NZ_JBHMFB010000047.1"/>
</dbReference>
<dbReference type="InterPro" id="IPR021655">
    <property type="entry name" value="Put_metal-bd"/>
</dbReference>
<gene>
    <name evidence="1" type="ORF">ACFFUU_13560</name>
</gene>
<dbReference type="Proteomes" id="UP001589576">
    <property type="component" value="Unassembled WGS sequence"/>
</dbReference>
<reference evidence="1 2" key="1">
    <citation type="submission" date="2024-09" db="EMBL/GenBank/DDBJ databases">
        <authorList>
            <person name="Sun Q."/>
            <person name="Mori K."/>
        </authorList>
    </citation>
    <scope>NUCLEOTIDE SEQUENCE [LARGE SCALE GENOMIC DNA]</scope>
    <source>
        <strain evidence="1 2">CECT 8460</strain>
    </source>
</reference>
<comment type="caution">
    <text evidence="1">The sequence shown here is derived from an EMBL/GenBank/DDBJ whole genome shotgun (WGS) entry which is preliminary data.</text>
</comment>
<proteinExistence type="predicted"/>
<keyword evidence="2" id="KW-1185">Reference proteome</keyword>
<dbReference type="Pfam" id="PF11617">
    <property type="entry name" value="Cu-binding_MopE"/>
    <property type="match status" value="1"/>
</dbReference>
<evidence type="ECO:0000313" key="2">
    <source>
        <dbReference type="Proteomes" id="UP001589576"/>
    </source>
</evidence>
<protein>
    <submittedName>
        <fullName evidence="1">MopE-related protein</fullName>
    </submittedName>
</protein>
<dbReference type="EMBL" id="JBHMFB010000047">
    <property type="protein sequence ID" value="MFB9090637.1"/>
    <property type="molecule type" value="Genomic_DNA"/>
</dbReference>
<feature type="non-terminal residue" evidence="1">
    <location>
        <position position="1785"/>
    </location>
</feature>
<sequence>MKTFVHNQLNFGGLRTSEINFENVYQNKTKLQPNCFSGFKISTVLFILLNLFAINNVVGQTKTWNGSSSTSWTDNANWTPSGVPTSVNDVIIPNVSQDPRYDGSGLTVKSITVQNGGNLVFQRSNNYSLTVTNNVDVNAGGLFGIRTGGNSATSTLTIGGNLTNAGTMDFTDGTTSVVNITFNSTSQTISGAGTYDLNNITTSGAGSLTLSTSSIFINSFSLNSGKTFALGTNTFTVGGSWTNNGGTLTGTGIVTLDGTGTIGGTSSTTFPNLTISGTIAQGINTIVSGNYNQTGGTYTQNAGATAYSLTVSGDFTLSGVSIFNMQTTSNGAGATTTVNGATGTTISGTASLIMDSGGAAVANVSIFQTKNFTSTATTSGTGKGIIDFGNRNNTKNNEFRVSGNFSKTGTTGRFYTNATPVNGGFVFNGSGTTQTVSIVASSSTEYYNVTVNFGAVVQLTSALTLGTASNPASSMTVIGTLDAQTFSIIGGNSGVFTLASGSTLKTANVNGVVSGTIGTISTSIPTRTFTSPNYIFSGSANQTANFGNTTINNLTISNTGGSVTLNAAITANDITINSGGGSLTVGSFTHLVAGNWTNDGGTFVPGTGTISLNGTAQAIGGTSSSINFNNLSLSGGTKTFNKLVAVSGNLSIASGALANPGALTTHTAGTLTLGGITTVAAKFGSTSTAATPTVYKTDTYFTAGTTGYITVSSGNCTTAITVASITSNNVTTSLAKNGDVITVSFTTSEIPSATPTATINGSTATVSGSGTSWSATKTVSGDTNGLATFSISIQNAFGCTASRTTVTNGSAVTVDTVAPTIPSISIASNNTNTSLARSGNIITLSFTTSETPSTSPTATINGASATVSGSGTSYTATRTVAGGDTNGVVPFSISIRDAAGNTASGTATTNSSAVTVDTAVPTIPTGAIASNNATTTLAKSGDVITVSFTTSETPAGTPSVTISGGTATVSGSGTSYTATRTVLSGDANGVAPFSISIADAAGNTASRTTVTNGSSVTVDTVAPTIPTATIASNNAIATLAKAGNTITLSFTTSQTPAATPIVTINGASATVSGSGTSYSATRIVAGGDTNGIAPFSISIADAAGNTASRTTVSSGSSVTVDTVAPTIPTISIASNNANISLARTGNIITVSFTTSETPSATPTATISGGAAVISGSGTSYTATRTVAGGDANGIAPFSISIRDAAGNTASGTATTNSSSVTVDTSAPTIPTASIASNNASITLAKSGDIITVSFTTSETPAATPSVTISGGAASVSGSGTFYTATRVVAGGDTNGVAQFSISIADAAGNTASRTSTTDGSSVTVDTAAPTFTTISIASNNANTSAAGTGDVITLSFTTSELIVTTPVVIIEGATVAVSGSGTSWTATKTVTSCSGNVVTFSINLSDPVGNGASSTVTTDASQVTINPTPSATIVSNGGTICSGFNATFIVNGSNGATLNYTITGQALTQQLVLTGSNQVITASNATSDVTLTLISIVNANCSSATFATDSSTVTVNPLPIVTASDASGCSGSSIALSGSGTPIGGSGSYSVANPYVGTVSTTYTYTYTDLNNCSATSALATITVTAQPLWYLDADGDHYYSVGVPSCDSPGAGYTQTGLLGGGDCVDSPSDLSVNPLNVLPVNIHPGLTEVCYNNVDDNCNDTKSEGCAAVPVTVVNGSPASFSSFSCSFYTYPGATTIGYQIEIERFANGVSAGPAVTLPVQTSRFFSIPVNMRVYTTDTTLTTYKIRASAVINGEVVGYSYAPVTFGSYAIPKSQLSTCPTTL</sequence>
<organism evidence="1 2">
    <name type="scientific">Flavobacterium paronense</name>
    <dbReference type="NCBI Taxonomy" id="1392775"/>
    <lineage>
        <taxon>Bacteria</taxon>
        <taxon>Pseudomonadati</taxon>
        <taxon>Bacteroidota</taxon>
        <taxon>Flavobacteriia</taxon>
        <taxon>Flavobacteriales</taxon>
        <taxon>Flavobacteriaceae</taxon>
        <taxon>Flavobacterium</taxon>
    </lineage>
</organism>